<sequence>MSRPLATSTALSPAWALPLHLLRTAWADQPFDALSSYVSGLAQSHLVEIVGEPVAGLADVDPAAGAVGMLPDIVRHLRRVGASHPAAEILSLLTTAPGDSSSLPPVPAVRADVAEAGWGVLIRDPQSREGLCLTCVRPHVDILRWRIRGVADCPVAPQPAGPSEALYELGRAVIDAADLIERSAAAQGVGAAGPVDVHAAVTRVPAGLPARVLELVDRIDRVEAITSLALARPGLGVDPATREPILRRLVAVKDAARRSAVAAAGESALREWGPR</sequence>
<comment type="caution">
    <text evidence="1">The sequence shown here is derived from an EMBL/GenBank/DDBJ whole genome shotgun (WGS) entry which is preliminary data.</text>
</comment>
<keyword evidence="2" id="KW-1185">Reference proteome</keyword>
<evidence type="ECO:0000313" key="2">
    <source>
        <dbReference type="Proteomes" id="UP001595836"/>
    </source>
</evidence>
<gene>
    <name evidence="1" type="ORF">ACFO7U_08820</name>
</gene>
<organism evidence="1 2">
    <name type="scientific">Dietzia aurantiaca</name>
    <dbReference type="NCBI Taxonomy" id="983873"/>
    <lineage>
        <taxon>Bacteria</taxon>
        <taxon>Bacillati</taxon>
        <taxon>Actinomycetota</taxon>
        <taxon>Actinomycetes</taxon>
        <taxon>Mycobacteriales</taxon>
        <taxon>Dietziaceae</taxon>
        <taxon>Dietzia</taxon>
    </lineage>
</organism>
<dbReference type="RefSeq" id="WP_344991347.1">
    <property type="nucleotide sequence ID" value="NZ_BAABCD010000015.1"/>
</dbReference>
<protein>
    <recommendedName>
        <fullName evidence="3">DUF222 domain-containing protein</fullName>
    </recommendedName>
</protein>
<proteinExistence type="predicted"/>
<reference evidence="2" key="1">
    <citation type="journal article" date="2019" name="Int. J. Syst. Evol. Microbiol.">
        <title>The Global Catalogue of Microorganisms (GCM) 10K type strain sequencing project: providing services to taxonomists for standard genome sequencing and annotation.</title>
        <authorList>
            <consortium name="The Broad Institute Genomics Platform"/>
            <consortium name="The Broad Institute Genome Sequencing Center for Infectious Disease"/>
            <person name="Wu L."/>
            <person name="Ma J."/>
        </authorList>
    </citation>
    <scope>NUCLEOTIDE SEQUENCE [LARGE SCALE GENOMIC DNA]</scope>
    <source>
        <strain evidence="2">JCM 11882</strain>
    </source>
</reference>
<dbReference type="EMBL" id="JBHSHP010000022">
    <property type="protein sequence ID" value="MFC4754883.1"/>
    <property type="molecule type" value="Genomic_DNA"/>
</dbReference>
<name>A0ABV9PT23_9ACTN</name>
<evidence type="ECO:0008006" key="3">
    <source>
        <dbReference type="Google" id="ProtNLM"/>
    </source>
</evidence>
<accession>A0ABV9PT23</accession>
<dbReference type="Proteomes" id="UP001595836">
    <property type="component" value="Unassembled WGS sequence"/>
</dbReference>
<evidence type="ECO:0000313" key="1">
    <source>
        <dbReference type="EMBL" id="MFC4754883.1"/>
    </source>
</evidence>